<reference evidence="9" key="1">
    <citation type="submission" date="2022-03" db="EMBL/GenBank/DDBJ databases">
        <title>The complete genome sequence of a Methyloterrigena soli.</title>
        <authorList>
            <person name="Zi Z."/>
        </authorList>
    </citation>
    <scope>NUCLEOTIDE SEQUENCE</scope>
    <source>
        <strain evidence="9">M48</strain>
    </source>
</reference>
<dbReference type="AlphaFoldDB" id="A0AA41UD16"/>
<evidence type="ECO:0000256" key="3">
    <source>
        <dbReference type="ARBA" id="ARBA00022448"/>
    </source>
</evidence>
<dbReference type="InterPro" id="IPR050388">
    <property type="entry name" value="ABC_Ni/Peptide_Import"/>
</dbReference>
<evidence type="ECO:0000313" key="9">
    <source>
        <dbReference type="EMBL" id="MCI0128847.1"/>
    </source>
</evidence>
<evidence type="ECO:0000256" key="1">
    <source>
        <dbReference type="ARBA" id="ARBA00004417"/>
    </source>
</evidence>
<dbReference type="CDD" id="cd03257">
    <property type="entry name" value="ABC_NikE_OppD_transporters"/>
    <property type="match status" value="1"/>
</dbReference>
<dbReference type="InterPro" id="IPR027417">
    <property type="entry name" value="P-loop_NTPase"/>
</dbReference>
<evidence type="ECO:0000256" key="6">
    <source>
        <dbReference type="ARBA" id="ARBA00022840"/>
    </source>
</evidence>
<name>A0AA41UD16_9HYPH</name>
<dbReference type="SMART" id="SM00382">
    <property type="entry name" value="AAA"/>
    <property type="match status" value="1"/>
</dbReference>
<dbReference type="RefSeq" id="WP_281736910.1">
    <property type="nucleotide sequence ID" value="NZ_JAKETQ010000003.1"/>
</dbReference>
<dbReference type="PANTHER" id="PTHR43297">
    <property type="entry name" value="OLIGOPEPTIDE TRANSPORT ATP-BINDING PROTEIN APPD"/>
    <property type="match status" value="1"/>
</dbReference>
<keyword evidence="6 9" id="KW-0067">ATP-binding</keyword>
<evidence type="ECO:0000259" key="8">
    <source>
        <dbReference type="PROSITE" id="PS50893"/>
    </source>
</evidence>
<dbReference type="InterPro" id="IPR003593">
    <property type="entry name" value="AAA+_ATPase"/>
</dbReference>
<dbReference type="PANTHER" id="PTHR43297:SF7">
    <property type="entry name" value="D,D-DIPEPTIDE TRANSPORT ATP-BINDING PROTEIN DDPD-RELATED"/>
    <property type="match status" value="1"/>
</dbReference>
<dbReference type="GO" id="GO:0016887">
    <property type="term" value="F:ATP hydrolysis activity"/>
    <property type="evidence" value="ECO:0007669"/>
    <property type="project" value="InterPro"/>
</dbReference>
<evidence type="ECO:0000256" key="7">
    <source>
        <dbReference type="ARBA" id="ARBA00023136"/>
    </source>
</evidence>
<keyword evidence="5" id="KW-0547">Nucleotide-binding</keyword>
<dbReference type="Proteomes" id="UP001156140">
    <property type="component" value="Unassembled WGS sequence"/>
</dbReference>
<accession>A0AA41UD16</accession>
<comment type="caution">
    <text evidence="9">The sequence shown here is derived from an EMBL/GenBank/DDBJ whole genome shotgun (WGS) entry which is preliminary data.</text>
</comment>
<dbReference type="GO" id="GO:0005524">
    <property type="term" value="F:ATP binding"/>
    <property type="evidence" value="ECO:0007669"/>
    <property type="project" value="UniProtKB-KW"/>
</dbReference>
<dbReference type="GO" id="GO:0015833">
    <property type="term" value="P:peptide transport"/>
    <property type="evidence" value="ECO:0007669"/>
    <property type="project" value="InterPro"/>
</dbReference>
<evidence type="ECO:0000256" key="5">
    <source>
        <dbReference type="ARBA" id="ARBA00022741"/>
    </source>
</evidence>
<dbReference type="FunFam" id="3.40.50.300:FF:000016">
    <property type="entry name" value="Oligopeptide ABC transporter ATP-binding component"/>
    <property type="match status" value="1"/>
</dbReference>
<dbReference type="InterPro" id="IPR017871">
    <property type="entry name" value="ABC_transporter-like_CS"/>
</dbReference>
<dbReference type="InterPro" id="IPR013563">
    <property type="entry name" value="Oligopep_ABC_C"/>
</dbReference>
<dbReference type="Pfam" id="PF08352">
    <property type="entry name" value="oligo_HPY"/>
    <property type="match status" value="1"/>
</dbReference>
<dbReference type="GO" id="GO:0055085">
    <property type="term" value="P:transmembrane transport"/>
    <property type="evidence" value="ECO:0007669"/>
    <property type="project" value="UniProtKB-ARBA"/>
</dbReference>
<gene>
    <name evidence="9" type="ORF">ML536_18590</name>
</gene>
<dbReference type="EMBL" id="JALAZD010000003">
    <property type="protein sequence ID" value="MCI0128847.1"/>
    <property type="molecule type" value="Genomic_DNA"/>
</dbReference>
<dbReference type="Pfam" id="PF00005">
    <property type="entry name" value="ABC_tran"/>
    <property type="match status" value="1"/>
</dbReference>
<keyword evidence="3" id="KW-0813">Transport</keyword>
<dbReference type="SUPFAM" id="SSF52540">
    <property type="entry name" value="P-loop containing nucleoside triphosphate hydrolases"/>
    <property type="match status" value="1"/>
</dbReference>
<dbReference type="Gene3D" id="3.40.50.300">
    <property type="entry name" value="P-loop containing nucleotide triphosphate hydrolases"/>
    <property type="match status" value="1"/>
</dbReference>
<dbReference type="PROSITE" id="PS00211">
    <property type="entry name" value="ABC_TRANSPORTER_1"/>
    <property type="match status" value="1"/>
</dbReference>
<keyword evidence="7" id="KW-0472">Membrane</keyword>
<proteinExistence type="inferred from homology"/>
<organism evidence="9 10">
    <name type="scientific">Paradevosia shaoguanensis</name>
    <dbReference type="NCBI Taxonomy" id="1335043"/>
    <lineage>
        <taxon>Bacteria</taxon>
        <taxon>Pseudomonadati</taxon>
        <taxon>Pseudomonadota</taxon>
        <taxon>Alphaproteobacteria</taxon>
        <taxon>Hyphomicrobiales</taxon>
        <taxon>Devosiaceae</taxon>
        <taxon>Paradevosia</taxon>
    </lineage>
</organism>
<dbReference type="InterPro" id="IPR003439">
    <property type="entry name" value="ABC_transporter-like_ATP-bd"/>
</dbReference>
<feature type="domain" description="ABC transporter" evidence="8">
    <location>
        <begin position="6"/>
        <end position="255"/>
    </location>
</feature>
<dbReference type="PROSITE" id="PS50893">
    <property type="entry name" value="ABC_TRANSPORTER_2"/>
    <property type="match status" value="1"/>
</dbReference>
<evidence type="ECO:0000256" key="2">
    <source>
        <dbReference type="ARBA" id="ARBA00005417"/>
    </source>
</evidence>
<protein>
    <submittedName>
        <fullName evidence="9">ABC transporter ATP-binding protein</fullName>
    </submittedName>
</protein>
<keyword evidence="10" id="KW-1185">Reference proteome</keyword>
<sequence>MPEPLLTVRNLTTRFDTAGGQVLAVDNVSFTLDAGEVLGIVGESGSGKSQIFMSIAGLLASNGTVSGEAVFAGRDLIKAGETTLNTIRGRELAFIFQDPMTALNPFRRISSQLTEMLSLHRGLSHHAARAEALRLLNRVRIPEAARRLDMYPHELSGGMRQRVMIAMALSCSPKLLIADEPTTALDVTVQIQVLDLINELRRDEGLAVVLITHDMGVVARLSDRILVVYAGNIVEQGRTEDVLLAPSHPYTAGLLASMPDINRPIEELVPVQGYPPDGRQARVGCMFAPRCGRVQQLCRAQTPAMTQSSSASHLQACHFPLRETGLVA</sequence>
<keyword evidence="4" id="KW-1003">Cell membrane</keyword>
<evidence type="ECO:0000256" key="4">
    <source>
        <dbReference type="ARBA" id="ARBA00022475"/>
    </source>
</evidence>
<dbReference type="NCBIfam" id="TIGR01727">
    <property type="entry name" value="oligo_HPY"/>
    <property type="match status" value="1"/>
</dbReference>
<evidence type="ECO:0000313" key="10">
    <source>
        <dbReference type="Proteomes" id="UP001156140"/>
    </source>
</evidence>
<comment type="similarity">
    <text evidence="2">Belongs to the ABC transporter superfamily.</text>
</comment>
<comment type="subcellular location">
    <subcellularLocation>
        <location evidence="1">Cell inner membrane</location>
        <topology evidence="1">Peripheral membrane protein</topology>
    </subcellularLocation>
</comment>
<dbReference type="GO" id="GO:0005886">
    <property type="term" value="C:plasma membrane"/>
    <property type="evidence" value="ECO:0007669"/>
    <property type="project" value="UniProtKB-SubCell"/>
</dbReference>